<name>A0ABW4L9C2_9MICO</name>
<dbReference type="InterPro" id="IPR051678">
    <property type="entry name" value="AGP_Transferase"/>
</dbReference>
<dbReference type="EC" id="2.7.-.-" evidence="2"/>
<dbReference type="PANTHER" id="PTHR21310">
    <property type="entry name" value="AMINOGLYCOSIDE PHOSPHOTRANSFERASE-RELATED-RELATED"/>
    <property type="match status" value="1"/>
</dbReference>
<dbReference type="GO" id="GO:0016740">
    <property type="term" value="F:transferase activity"/>
    <property type="evidence" value="ECO:0007669"/>
    <property type="project" value="UniProtKB-KW"/>
</dbReference>
<dbReference type="InterPro" id="IPR002575">
    <property type="entry name" value="Aminoglycoside_PTrfase"/>
</dbReference>
<dbReference type="SUPFAM" id="SSF56112">
    <property type="entry name" value="Protein kinase-like (PK-like)"/>
    <property type="match status" value="1"/>
</dbReference>
<accession>A0ABW4L9C2</accession>
<comment type="caution">
    <text evidence="2">The sequence shown here is derived from an EMBL/GenBank/DDBJ whole genome shotgun (WGS) entry which is preliminary data.</text>
</comment>
<keyword evidence="3" id="KW-1185">Reference proteome</keyword>
<evidence type="ECO:0000313" key="2">
    <source>
        <dbReference type="EMBL" id="MFD1718664.1"/>
    </source>
</evidence>
<keyword evidence="2" id="KW-0808">Transferase</keyword>
<dbReference type="RefSeq" id="WP_388007669.1">
    <property type="nucleotide sequence ID" value="NZ_JBHUEE010000006.1"/>
</dbReference>
<dbReference type="CDD" id="cd05155">
    <property type="entry name" value="APH_ChoK_like_1"/>
    <property type="match status" value="1"/>
</dbReference>
<dbReference type="InterPro" id="IPR011009">
    <property type="entry name" value="Kinase-like_dom_sf"/>
</dbReference>
<gene>
    <name evidence="2" type="ORF">ACFSE6_12520</name>
</gene>
<feature type="domain" description="Aminoglycoside phosphotransferase" evidence="1">
    <location>
        <begin position="47"/>
        <end position="261"/>
    </location>
</feature>
<dbReference type="PANTHER" id="PTHR21310:SF42">
    <property type="entry name" value="BIFUNCTIONAL AAC_APH"/>
    <property type="match status" value="1"/>
</dbReference>
<protein>
    <submittedName>
        <fullName evidence="2">Aminoglycoside phosphotransferase family protein</fullName>
        <ecNumber evidence="2">2.7.-.-</ecNumber>
    </submittedName>
</protein>
<dbReference type="Proteomes" id="UP001597277">
    <property type="component" value="Unassembled WGS sequence"/>
</dbReference>
<dbReference type="Gene3D" id="3.30.200.20">
    <property type="entry name" value="Phosphorylase Kinase, domain 1"/>
    <property type="match status" value="1"/>
</dbReference>
<reference evidence="3" key="1">
    <citation type="journal article" date="2019" name="Int. J. Syst. Evol. Microbiol.">
        <title>The Global Catalogue of Microorganisms (GCM) 10K type strain sequencing project: providing services to taxonomists for standard genome sequencing and annotation.</title>
        <authorList>
            <consortium name="The Broad Institute Genomics Platform"/>
            <consortium name="The Broad Institute Genome Sequencing Center for Infectious Disease"/>
            <person name="Wu L."/>
            <person name="Ma J."/>
        </authorList>
    </citation>
    <scope>NUCLEOTIDE SEQUENCE [LARGE SCALE GENOMIC DNA]</scope>
    <source>
        <strain evidence="3">JCM 17130</strain>
    </source>
</reference>
<dbReference type="Gene3D" id="3.90.1200.10">
    <property type="match status" value="1"/>
</dbReference>
<sequence length="295" mass="32253">MHQDEIDVDVATVRQLVADQLPHLSHLPVRAVETAGTVNVIVRIGDHLAARFPRQAADPEALRESLEAEAAAARELAHVSTVPAPEPVAVGKPGRGYPLPWSVQTWLVGTDATESDPEASDAFAHDLAGLLTSLRAADTRGRRFGGAGRGGDLRDQDAWMQTCFVRSENLLDVPRLRGVWARLRVLPRTGPDVMSHRDLIPGNVLVENGRLAGLLDGGDFGPADPALDLVSAWHLLDRPRRAQLRRLLGSDDVEWARGAAWAFAQAMGLVWYYLESNPVMARVGRRTLSRVLEEF</sequence>
<dbReference type="EMBL" id="JBHUEE010000006">
    <property type="protein sequence ID" value="MFD1718664.1"/>
    <property type="molecule type" value="Genomic_DNA"/>
</dbReference>
<evidence type="ECO:0000259" key="1">
    <source>
        <dbReference type="Pfam" id="PF01636"/>
    </source>
</evidence>
<dbReference type="Pfam" id="PF01636">
    <property type="entry name" value="APH"/>
    <property type="match status" value="1"/>
</dbReference>
<evidence type="ECO:0000313" key="3">
    <source>
        <dbReference type="Proteomes" id="UP001597277"/>
    </source>
</evidence>
<organism evidence="2 3">
    <name type="scientific">Georgenia deserti</name>
    <dbReference type="NCBI Taxonomy" id="2093781"/>
    <lineage>
        <taxon>Bacteria</taxon>
        <taxon>Bacillati</taxon>
        <taxon>Actinomycetota</taxon>
        <taxon>Actinomycetes</taxon>
        <taxon>Micrococcales</taxon>
        <taxon>Bogoriellaceae</taxon>
        <taxon>Georgenia</taxon>
    </lineage>
</organism>
<proteinExistence type="predicted"/>